<gene>
    <name evidence="2" type="ORF">PGLA2088_LOCUS45405</name>
</gene>
<comment type="caution">
    <text evidence="2">The sequence shown here is derived from an EMBL/GenBank/DDBJ whole genome shotgun (WGS) entry which is preliminary data.</text>
</comment>
<evidence type="ECO:0000313" key="3">
    <source>
        <dbReference type="Proteomes" id="UP000626109"/>
    </source>
</evidence>
<dbReference type="AlphaFoldDB" id="A0A813LIJ0"/>
<dbReference type="InterPro" id="IPR036322">
    <property type="entry name" value="WD40_repeat_dom_sf"/>
</dbReference>
<feature type="signal peptide" evidence="1">
    <location>
        <begin position="1"/>
        <end position="33"/>
    </location>
</feature>
<sequence length="111" mass="12096">MAFGDPCAPPSTFGWSPFKILLLAHVCACVCTGQDPPDTWDVQTLEYYNNDWVYSVSFNQDGSLLASGSGDNIVRVVATSTWTIVQTLTMFGLSPSTRPAVFWPQEVGTTL</sequence>
<dbReference type="Proteomes" id="UP000626109">
    <property type="component" value="Unassembled WGS sequence"/>
</dbReference>
<protein>
    <submittedName>
        <fullName evidence="2">Uncharacterized protein</fullName>
    </submittedName>
</protein>
<dbReference type="InterPro" id="IPR001680">
    <property type="entry name" value="WD40_rpt"/>
</dbReference>
<proteinExistence type="predicted"/>
<keyword evidence="1" id="KW-0732">Signal</keyword>
<dbReference type="SMART" id="SM00320">
    <property type="entry name" value="WD40"/>
    <property type="match status" value="1"/>
</dbReference>
<dbReference type="Pfam" id="PF00400">
    <property type="entry name" value="WD40"/>
    <property type="match status" value="1"/>
</dbReference>
<dbReference type="Gene3D" id="2.130.10.10">
    <property type="entry name" value="YVTN repeat-like/Quinoprotein amine dehydrogenase"/>
    <property type="match status" value="1"/>
</dbReference>
<feature type="chain" id="PRO_5032300568" evidence="1">
    <location>
        <begin position="34"/>
        <end position="111"/>
    </location>
</feature>
<dbReference type="SUPFAM" id="SSF50978">
    <property type="entry name" value="WD40 repeat-like"/>
    <property type="match status" value="1"/>
</dbReference>
<evidence type="ECO:0000256" key="1">
    <source>
        <dbReference type="SAM" id="SignalP"/>
    </source>
</evidence>
<name>A0A813LIJ0_POLGL</name>
<dbReference type="EMBL" id="CAJNNW010035699">
    <property type="protein sequence ID" value="CAE8729412.1"/>
    <property type="molecule type" value="Genomic_DNA"/>
</dbReference>
<dbReference type="InterPro" id="IPR015943">
    <property type="entry name" value="WD40/YVTN_repeat-like_dom_sf"/>
</dbReference>
<organism evidence="2 3">
    <name type="scientific">Polarella glacialis</name>
    <name type="common">Dinoflagellate</name>
    <dbReference type="NCBI Taxonomy" id="89957"/>
    <lineage>
        <taxon>Eukaryota</taxon>
        <taxon>Sar</taxon>
        <taxon>Alveolata</taxon>
        <taxon>Dinophyceae</taxon>
        <taxon>Suessiales</taxon>
        <taxon>Suessiaceae</taxon>
        <taxon>Polarella</taxon>
    </lineage>
</organism>
<evidence type="ECO:0000313" key="2">
    <source>
        <dbReference type="EMBL" id="CAE8729412.1"/>
    </source>
</evidence>
<accession>A0A813LIJ0</accession>
<reference evidence="2" key="1">
    <citation type="submission" date="2021-02" db="EMBL/GenBank/DDBJ databases">
        <authorList>
            <person name="Dougan E. K."/>
            <person name="Rhodes N."/>
            <person name="Thang M."/>
            <person name="Chan C."/>
        </authorList>
    </citation>
    <scope>NUCLEOTIDE SEQUENCE</scope>
</reference>